<dbReference type="Pfam" id="PF13391">
    <property type="entry name" value="HNH_2"/>
    <property type="match status" value="1"/>
</dbReference>
<dbReference type="EMBL" id="PKLZ01000003">
    <property type="protein sequence ID" value="PLW83241.1"/>
    <property type="molecule type" value="Genomic_DNA"/>
</dbReference>
<protein>
    <recommendedName>
        <fullName evidence="1">HNH nuclease domain-containing protein</fullName>
    </recommendedName>
</protein>
<reference evidence="3" key="1">
    <citation type="submission" date="2017-11" db="EMBL/GenBank/DDBJ databases">
        <title>The draft genome sequence of Chromatocurvus sp. F02.</title>
        <authorList>
            <person name="Du Z.-J."/>
            <person name="Chang Y.-Q."/>
        </authorList>
    </citation>
    <scope>NUCLEOTIDE SEQUENCE [LARGE SCALE GENOMIC DNA]</scope>
    <source>
        <strain evidence="3">F02</strain>
    </source>
</reference>
<dbReference type="AlphaFoldDB" id="A0A2N5Y4C2"/>
<dbReference type="InterPro" id="IPR003615">
    <property type="entry name" value="HNH_nuc"/>
</dbReference>
<keyword evidence="3" id="KW-1185">Reference proteome</keyword>
<proteinExistence type="predicted"/>
<organism evidence="2 3">
    <name type="scientific">Kineobactrum sediminis</name>
    <dbReference type="NCBI Taxonomy" id="1905677"/>
    <lineage>
        <taxon>Bacteria</taxon>
        <taxon>Pseudomonadati</taxon>
        <taxon>Pseudomonadota</taxon>
        <taxon>Gammaproteobacteria</taxon>
        <taxon>Cellvibrionales</taxon>
        <taxon>Halieaceae</taxon>
        <taxon>Kineobactrum</taxon>
    </lineage>
</organism>
<dbReference type="Proteomes" id="UP000234845">
    <property type="component" value="Unassembled WGS sequence"/>
</dbReference>
<evidence type="ECO:0000259" key="1">
    <source>
        <dbReference type="Pfam" id="PF13391"/>
    </source>
</evidence>
<evidence type="ECO:0000313" key="2">
    <source>
        <dbReference type="EMBL" id="PLW83241.1"/>
    </source>
</evidence>
<sequence>MHFEDWLVSIGKSAKTAKSYSGAIFGVMSTWAAKAGLVHQSLQEIKSVEAFDSVRLGIRQLAIFDARNTVGKGMYSAALNTYAEYLADVTQEHIALDINKIFADSTLTETERATLANTRLGQGKFRSRLIEHWNGCAVTGYRDTRFLVASHIKPWSRSNNEERLDPFNGLLLLPNLDKIFDLGYISFEKSGAICISRELEGFETLGVHGQLRARLAKQHHDYLTYHRDVVFKGR</sequence>
<dbReference type="OrthoDB" id="529575at2"/>
<evidence type="ECO:0000313" key="3">
    <source>
        <dbReference type="Proteomes" id="UP000234845"/>
    </source>
</evidence>
<accession>A0A2N5Y4C2</accession>
<feature type="domain" description="HNH nuclease" evidence="1">
    <location>
        <begin position="136"/>
        <end position="188"/>
    </location>
</feature>
<gene>
    <name evidence="2" type="ORF">CWI75_07485</name>
</gene>
<name>A0A2N5Y4C2_9GAMM</name>
<dbReference type="RefSeq" id="WP_101520842.1">
    <property type="nucleotide sequence ID" value="NZ_PKLZ01000003.1"/>
</dbReference>
<comment type="caution">
    <text evidence="2">The sequence shown here is derived from an EMBL/GenBank/DDBJ whole genome shotgun (WGS) entry which is preliminary data.</text>
</comment>